<dbReference type="AlphaFoldDB" id="A0A6B0UKM0"/>
<protein>
    <submittedName>
        <fullName evidence="1">Putative secreted protein</fullName>
    </submittedName>
</protein>
<organism evidence="1">
    <name type="scientific">Ixodes ricinus</name>
    <name type="common">Common tick</name>
    <name type="synonym">Acarus ricinus</name>
    <dbReference type="NCBI Taxonomy" id="34613"/>
    <lineage>
        <taxon>Eukaryota</taxon>
        <taxon>Metazoa</taxon>
        <taxon>Ecdysozoa</taxon>
        <taxon>Arthropoda</taxon>
        <taxon>Chelicerata</taxon>
        <taxon>Arachnida</taxon>
        <taxon>Acari</taxon>
        <taxon>Parasitiformes</taxon>
        <taxon>Ixodida</taxon>
        <taxon>Ixodoidea</taxon>
        <taxon>Ixodidae</taxon>
        <taxon>Ixodinae</taxon>
        <taxon>Ixodes</taxon>
    </lineage>
</organism>
<dbReference type="PROSITE" id="PS51257">
    <property type="entry name" value="PROKAR_LIPOPROTEIN"/>
    <property type="match status" value="1"/>
</dbReference>
<accession>A0A6B0UKM0</accession>
<proteinExistence type="predicted"/>
<reference evidence="1" key="1">
    <citation type="submission" date="2019-12" db="EMBL/GenBank/DDBJ databases">
        <title>An insight into the sialome of adult female Ixodes ricinus ticks feeding for 6 days.</title>
        <authorList>
            <person name="Perner J."/>
            <person name="Ribeiro J.M.C."/>
        </authorList>
    </citation>
    <scope>NUCLEOTIDE SEQUENCE</scope>
    <source>
        <strain evidence="1">Semi-engorged</strain>
        <tissue evidence="1">Salivary glands</tissue>
    </source>
</reference>
<name>A0A6B0UKM0_IXORI</name>
<sequence length="113" mass="12489">MAAGRVLGLFPVGQTAQACQFESMIVCSPAHGTIFFLDQTTITFYECYLLFSAGTFLDKSLALRSVTRLEPFLLNHFQIAGATFGVSRTFAVACVCCVHLRCSSVRVHFWINL</sequence>
<dbReference type="EMBL" id="GIFC01008187">
    <property type="protein sequence ID" value="MXU90270.1"/>
    <property type="molecule type" value="Transcribed_RNA"/>
</dbReference>
<evidence type="ECO:0000313" key="1">
    <source>
        <dbReference type="EMBL" id="MXU90270.1"/>
    </source>
</evidence>